<sequence length="682" mass="74533">MRSMDGDQLDIERRSAIRDVDIARLSSGADDACGAVARSPAGSGDNDRLDDRLAALLIGRGHSTHAQVAAAREAGRSLSLPIGQILRARGHLSEAELLSALAQLWHTTIVDLESEPPDPELASRVSPAQAIAAEAIPWRRAGSAIVIATARPDLLATLGAAFPHGTHLVPVLAGRDQIVAAQCTLYGHALAREAEGRAPETTSCRTWRPQAMTRAGLAMAALIVVAGVLFPGPLMLFLMGCAGIVFLCNLALKLLVVAAMLTRPRAPATDPAGARLAVLRPPVVTLLVPLFHEATVATHLVQRLARLHYPPERLDILLCVEAEDDVTARALAATRLPPHMRAITVPEGQPRTKPRALNYCLNYARGDIVGIYDAEDLPEPDQIARVVQRFAEVGPEVACLQGQLDYYNSAHNWIARMFTMEYASWFRVLLPGVQRLGLVVPLGGTTLFLRSDALERLGGWDAHNVTEDAELGLRLARAGYRTEIVETTTFEEANAAIRPWIRQRSRWLKGYLVTWAAAMRQPFALWRDLGTWRFVGVQAQFLAAVLGFLLSPLLWSLGIKAAGFAHPLDRYMPEGWYPPLFAVMLLGAGLTMAVALLGCRAAHLRHHRIYAPLMEVYYILGIAAAWRAVFETLVRPFFWAKTAHGQFGGTHPLADTVRDRQQRPDQSCSASSLRRTTNAMDR</sequence>
<dbReference type="PANTHER" id="PTHR43630">
    <property type="entry name" value="POLY-BETA-1,6-N-ACETYL-D-GLUCOSAMINE SYNTHASE"/>
    <property type="match status" value="1"/>
</dbReference>
<proteinExistence type="inferred from homology"/>
<keyword evidence="5" id="KW-0812">Transmembrane</keyword>
<evidence type="ECO:0000256" key="4">
    <source>
        <dbReference type="SAM" id="MobiDB-lite"/>
    </source>
</evidence>
<dbReference type="Gene3D" id="3.90.550.10">
    <property type="entry name" value="Spore Coat Polysaccharide Biosynthesis Protein SpsA, Chain A"/>
    <property type="match status" value="1"/>
</dbReference>
<dbReference type="PATRIC" id="fig|1294273.3.peg.2056"/>
<dbReference type="HOGENOM" id="CLU_020629_0_0_5"/>
<feature type="transmembrane region" description="Helical" evidence="5">
    <location>
        <begin position="236"/>
        <end position="256"/>
    </location>
</feature>
<dbReference type="OrthoDB" id="7431422at2"/>
<dbReference type="PANTHER" id="PTHR43630:SF1">
    <property type="entry name" value="POLY-BETA-1,6-N-ACETYL-D-GLUCOSAMINE SYNTHASE"/>
    <property type="match status" value="1"/>
</dbReference>
<evidence type="ECO:0000313" key="7">
    <source>
        <dbReference type="EMBL" id="AHM04435.1"/>
    </source>
</evidence>
<dbReference type="Pfam" id="PF05157">
    <property type="entry name" value="MshEN"/>
    <property type="match status" value="1"/>
</dbReference>
<evidence type="ECO:0000259" key="6">
    <source>
        <dbReference type="Pfam" id="PF05157"/>
    </source>
</evidence>
<evidence type="ECO:0000256" key="1">
    <source>
        <dbReference type="ARBA" id="ARBA00006739"/>
    </source>
</evidence>
<dbReference type="GO" id="GO:0016757">
    <property type="term" value="F:glycosyltransferase activity"/>
    <property type="evidence" value="ECO:0007669"/>
    <property type="project" value="UniProtKB-KW"/>
</dbReference>
<evidence type="ECO:0000256" key="2">
    <source>
        <dbReference type="ARBA" id="ARBA00022676"/>
    </source>
</evidence>
<feature type="transmembrane region" description="Helical" evidence="5">
    <location>
        <begin position="575"/>
        <end position="597"/>
    </location>
</feature>
<keyword evidence="3 7" id="KW-0808">Transferase</keyword>
<dbReference type="Proteomes" id="UP000019593">
    <property type="component" value="Chromosome"/>
</dbReference>
<dbReference type="RefSeq" id="WP_025312226.1">
    <property type="nucleotide sequence ID" value="NZ_CP004372.1"/>
</dbReference>
<keyword evidence="5" id="KW-0472">Membrane</keyword>
<dbReference type="Pfam" id="PF13641">
    <property type="entry name" value="Glyco_tranf_2_3"/>
    <property type="match status" value="1"/>
</dbReference>
<dbReference type="STRING" id="1294273.roselon_02084"/>
<organism evidence="7 8">
    <name type="scientific">Roseicyclus elongatus DSM 19469</name>
    <dbReference type="NCBI Taxonomy" id="1294273"/>
    <lineage>
        <taxon>Bacteria</taxon>
        <taxon>Pseudomonadati</taxon>
        <taxon>Pseudomonadota</taxon>
        <taxon>Alphaproteobacteria</taxon>
        <taxon>Rhodobacterales</taxon>
        <taxon>Roseobacteraceae</taxon>
        <taxon>Roseicyclus</taxon>
    </lineage>
</organism>
<dbReference type="InterPro" id="IPR007831">
    <property type="entry name" value="T2SS_GspE_N"/>
</dbReference>
<feature type="region of interest" description="Disordered" evidence="4">
    <location>
        <begin position="651"/>
        <end position="682"/>
    </location>
</feature>
<evidence type="ECO:0000313" key="8">
    <source>
        <dbReference type="Proteomes" id="UP000019593"/>
    </source>
</evidence>
<accession>W8SPK9</accession>
<keyword evidence="5" id="KW-1133">Transmembrane helix</keyword>
<keyword evidence="8" id="KW-1185">Reference proteome</keyword>
<feature type="transmembrane region" description="Helical" evidence="5">
    <location>
        <begin position="211"/>
        <end position="230"/>
    </location>
</feature>
<keyword evidence="2" id="KW-0328">Glycosyltransferase</keyword>
<dbReference type="AlphaFoldDB" id="W8SPK9"/>
<reference evidence="7 8" key="1">
    <citation type="submission" date="2013-03" db="EMBL/GenBank/DDBJ databases">
        <authorList>
            <person name="Fiebig A."/>
            <person name="Goeker M."/>
            <person name="Klenk H.-P.P."/>
        </authorList>
    </citation>
    <scope>NUCLEOTIDE SEQUENCE [LARGE SCALE GENOMIC DNA]</scope>
    <source>
        <strain evidence="8">DSM 19469</strain>
    </source>
</reference>
<feature type="domain" description="Type II secretion system protein GspE N-terminal" evidence="6">
    <location>
        <begin position="109"/>
        <end position="190"/>
    </location>
</feature>
<dbReference type="eggNOG" id="COG1215">
    <property type="taxonomic scope" value="Bacteria"/>
</dbReference>
<evidence type="ECO:0000256" key="3">
    <source>
        <dbReference type="ARBA" id="ARBA00022679"/>
    </source>
</evidence>
<gene>
    <name evidence="7" type="ORF">roselon_02084</name>
</gene>
<dbReference type="KEGG" id="red:roselon_02084"/>
<dbReference type="EMBL" id="CP004372">
    <property type="protein sequence ID" value="AHM04435.1"/>
    <property type="molecule type" value="Genomic_DNA"/>
</dbReference>
<comment type="similarity">
    <text evidence="1">Belongs to the glycosyltransferase 2 family.</text>
</comment>
<feature type="transmembrane region" description="Helical" evidence="5">
    <location>
        <begin position="534"/>
        <end position="555"/>
    </location>
</feature>
<evidence type="ECO:0000256" key="5">
    <source>
        <dbReference type="SAM" id="Phobius"/>
    </source>
</evidence>
<protein>
    <submittedName>
        <fullName evidence="7">Glycosyl transferase, group 2 family protein</fullName>
    </submittedName>
</protein>
<dbReference type="InterPro" id="IPR037257">
    <property type="entry name" value="T2SS_E_N_sf"/>
</dbReference>
<name>W8SPK9_9RHOB</name>
<dbReference type="SUPFAM" id="SSF160246">
    <property type="entry name" value="EspE N-terminal domain-like"/>
    <property type="match status" value="1"/>
</dbReference>
<feature type="compositionally biased region" description="Polar residues" evidence="4">
    <location>
        <begin position="664"/>
        <end position="682"/>
    </location>
</feature>
<dbReference type="SUPFAM" id="SSF53448">
    <property type="entry name" value="Nucleotide-diphospho-sugar transferases"/>
    <property type="match status" value="1"/>
</dbReference>
<dbReference type="InterPro" id="IPR029044">
    <property type="entry name" value="Nucleotide-diphossugar_trans"/>
</dbReference>